<dbReference type="Pfam" id="PF09509">
    <property type="entry name" value="Hypoth_Ymh"/>
    <property type="match status" value="1"/>
</dbReference>
<evidence type="ECO:0000313" key="3">
    <source>
        <dbReference type="Proteomes" id="UP000323164"/>
    </source>
</evidence>
<dbReference type="RefSeq" id="WP_149353642.1">
    <property type="nucleotide sequence ID" value="NZ_VTRV01000174.1"/>
</dbReference>
<accession>A0A5D8YS12</accession>
<proteinExistence type="predicted"/>
<reference evidence="2 3" key="1">
    <citation type="submission" date="2019-08" db="EMBL/GenBank/DDBJ databases">
        <title>Draft genome sequence of Lysobacter sp. UKS-15.</title>
        <authorList>
            <person name="Im W.-T."/>
        </authorList>
    </citation>
    <scope>NUCLEOTIDE SEQUENCE [LARGE SCALE GENOMIC DNA]</scope>
    <source>
        <strain evidence="2 3">UKS-15</strain>
    </source>
</reference>
<protein>
    <submittedName>
        <fullName evidence="2">TIGR02391 family protein</fullName>
    </submittedName>
</protein>
<name>A0A5D8YS12_9GAMM</name>
<gene>
    <name evidence="2" type="ORF">FW784_12365</name>
</gene>
<comment type="caution">
    <text evidence="2">The sequence shown here is derived from an EMBL/GenBank/DDBJ whole genome shotgun (WGS) entry which is preliminary data.</text>
</comment>
<evidence type="ECO:0000259" key="1">
    <source>
        <dbReference type="Pfam" id="PF09509"/>
    </source>
</evidence>
<feature type="domain" description="Conserved hypothetical protein CHP02391" evidence="1">
    <location>
        <begin position="122"/>
        <end position="234"/>
    </location>
</feature>
<keyword evidence="3" id="KW-1185">Reference proteome</keyword>
<dbReference type="Proteomes" id="UP000323164">
    <property type="component" value="Unassembled WGS sequence"/>
</dbReference>
<organism evidence="2 3">
    <name type="scientific">Cognatilysobacter lacus</name>
    <dbReference type="NCBI Taxonomy" id="1643323"/>
    <lineage>
        <taxon>Bacteria</taxon>
        <taxon>Pseudomonadati</taxon>
        <taxon>Pseudomonadota</taxon>
        <taxon>Gammaproteobacteria</taxon>
        <taxon>Lysobacterales</taxon>
        <taxon>Lysobacteraceae</taxon>
        <taxon>Cognatilysobacter</taxon>
    </lineage>
</organism>
<sequence>MTSLRSLVPNAETVLSLHPSELAGYVLEALLAAGQMQAQLWHRGNFCRHAAGEFVDQHGNSNYAVATACSAAWSWLEANGFICPNPLQSNDWYQPTRRASEVSDRVGLRQVVHNQQLPAEFLHPTLLVNAHPLFLQSRFDTAVFEAFKELEVAIRTAAGLGHDLLGTSLAARAFNPEDGPLTDLAVEKGERVALMNLMGGSIGSYKNPSSHRHVALSAPEAREMLMLASHLLKIVDQRAALRQRA</sequence>
<dbReference type="OrthoDB" id="5195054at2"/>
<dbReference type="EMBL" id="VTRV01000174">
    <property type="protein sequence ID" value="TZF85239.1"/>
    <property type="molecule type" value="Genomic_DNA"/>
</dbReference>
<evidence type="ECO:0000313" key="2">
    <source>
        <dbReference type="EMBL" id="TZF85239.1"/>
    </source>
</evidence>
<dbReference type="NCBIfam" id="TIGR02391">
    <property type="entry name" value="hypoth_ymh"/>
    <property type="match status" value="1"/>
</dbReference>
<dbReference type="InterPro" id="IPR012654">
    <property type="entry name" value="CHP02391"/>
</dbReference>
<dbReference type="AlphaFoldDB" id="A0A5D8YS12"/>